<dbReference type="AlphaFoldDB" id="A0A8C6LNE1"/>
<dbReference type="PROSITE" id="PS50878">
    <property type="entry name" value="RT_POL"/>
    <property type="match status" value="1"/>
</dbReference>
<dbReference type="Proteomes" id="UP000694548">
    <property type="component" value="Chromosome sgr16"/>
</dbReference>
<reference evidence="3" key="2">
    <citation type="submission" date="2025-08" db="UniProtKB">
        <authorList>
            <consortium name="Ensembl"/>
        </authorList>
    </citation>
    <scope>IDENTIFICATION</scope>
</reference>
<dbReference type="InterPro" id="IPR000477">
    <property type="entry name" value="RT_dom"/>
</dbReference>
<dbReference type="Pfam" id="PF00078">
    <property type="entry name" value="RVT_1"/>
    <property type="match status" value="1"/>
</dbReference>
<reference evidence="3" key="1">
    <citation type="submission" date="2014-08" db="EMBL/GenBank/DDBJ databases">
        <authorList>
            <person name="Senf B."/>
            <person name="Petzold A."/>
            <person name="Downie B.R."/>
            <person name="Koch P."/>
            <person name="Platzer M."/>
        </authorList>
    </citation>
    <scope>NUCLEOTIDE SEQUENCE [LARGE SCALE GENOMIC DNA]</scope>
    <source>
        <strain evidence="3">GRZ</strain>
    </source>
</reference>
<evidence type="ECO:0000259" key="2">
    <source>
        <dbReference type="PROSITE" id="PS50878"/>
    </source>
</evidence>
<dbReference type="Ensembl" id="ENSNFUT00015024019.1">
    <property type="protein sequence ID" value="ENSNFUP00015022962.1"/>
    <property type="gene ID" value="ENSNFUG00015011106.1"/>
</dbReference>
<dbReference type="GeneTree" id="ENSGT01150000286909"/>
<dbReference type="SUPFAM" id="SSF56672">
    <property type="entry name" value="DNA/RNA polymerases"/>
    <property type="match status" value="1"/>
</dbReference>
<proteinExistence type="predicted"/>
<keyword evidence="1" id="KW-0472">Membrane</keyword>
<keyword evidence="1" id="KW-0812">Transmembrane</keyword>
<dbReference type="PANTHER" id="PTHR33332">
    <property type="entry name" value="REVERSE TRANSCRIPTASE DOMAIN-CONTAINING PROTEIN"/>
    <property type="match status" value="1"/>
</dbReference>
<evidence type="ECO:0000313" key="3">
    <source>
        <dbReference type="Ensembl" id="ENSNFUP00015022962.1"/>
    </source>
</evidence>
<keyword evidence="1" id="KW-1133">Transmembrane helix</keyword>
<organism evidence="3 4">
    <name type="scientific">Nothobranchius furzeri</name>
    <name type="common">Turquoise killifish</name>
    <dbReference type="NCBI Taxonomy" id="105023"/>
    <lineage>
        <taxon>Eukaryota</taxon>
        <taxon>Metazoa</taxon>
        <taxon>Chordata</taxon>
        <taxon>Craniata</taxon>
        <taxon>Vertebrata</taxon>
        <taxon>Euteleostomi</taxon>
        <taxon>Actinopterygii</taxon>
        <taxon>Neopterygii</taxon>
        <taxon>Teleostei</taxon>
        <taxon>Neoteleostei</taxon>
        <taxon>Acanthomorphata</taxon>
        <taxon>Ovalentaria</taxon>
        <taxon>Atherinomorphae</taxon>
        <taxon>Cyprinodontiformes</taxon>
        <taxon>Nothobranchiidae</taxon>
        <taxon>Nothobranchius</taxon>
    </lineage>
</organism>
<protein>
    <recommendedName>
        <fullName evidence="2">Reverse transcriptase domain-containing protein</fullName>
    </recommendedName>
</protein>
<evidence type="ECO:0000256" key="1">
    <source>
        <dbReference type="SAM" id="Phobius"/>
    </source>
</evidence>
<feature type="domain" description="Reverse transcriptase" evidence="2">
    <location>
        <begin position="77"/>
        <end position="351"/>
    </location>
</feature>
<keyword evidence="4" id="KW-1185">Reference proteome</keyword>
<dbReference type="InterPro" id="IPR043502">
    <property type="entry name" value="DNA/RNA_pol_sf"/>
</dbReference>
<feature type="transmembrane region" description="Helical" evidence="1">
    <location>
        <begin position="553"/>
        <end position="574"/>
    </location>
</feature>
<name>A0A8C6LNE1_NOTFU</name>
<accession>A0A8C6LNE1</accession>
<evidence type="ECO:0000313" key="4">
    <source>
        <dbReference type="Proteomes" id="UP000694548"/>
    </source>
</evidence>
<dbReference type="CDD" id="cd01650">
    <property type="entry name" value="RT_nLTR_like"/>
    <property type="match status" value="1"/>
</dbReference>
<reference evidence="3" key="3">
    <citation type="submission" date="2025-09" db="UniProtKB">
        <authorList>
            <consortium name="Ensembl"/>
        </authorList>
    </citation>
    <scope>IDENTIFICATION</scope>
</reference>
<sequence length="584" mass="66036">MGLRHAQFIIIHYHADYLEAENVSDCISCIPKQGCVQSTGPGWGRLELSGQGRPGTDGNGPYGSLSWNSTILKVINSSLVSGYVPIDFKKTVINPLLKRSGLDGMQPCNYRPIAKLPFLSKILEKCVHTQLMDFLEESNIKETFQSGFKAFHSTETALIKVLNDIMLETDRGNPVLLVLLDLTAAFDTGDHEVLLHRLEYNVGISGLALDWFRSYLKDRTVSVRMGGFSSGFTHLQWGVPQGSILGPLLFLIYILPLGDIMRKYGIRFHMYADDCQLYLPLDYRGDCPIITLMHRLTEDKSWLTDNFLCLNESKTEAVLFGLHRDLERSKLDCRDMNAYLRSSAVNLGVTLDNAFTFDAHVGAVVSSSFYHLRRLAKVKSFLTRKDLETVVHAFITSRLDYCNSVLIGVRQSTVTRLQLVQNAAAKFLEGKRKYDHVTPILVDLHWLPVIFRVRFKILLLVFKALNGMAPESLSDLLQPYIPSHSLCSESHHMLLVPATRLKTRGDRAFSVACPKLWNDLPLSVRLCTSVEVFKKVLKTHYYNLAFKSVLTDVLYFAVFNFFIGFPYILCFYLFSLVLCSTLVT</sequence>